<evidence type="ECO:0000313" key="9">
    <source>
        <dbReference type="EMBL" id="NXN56625.1"/>
    </source>
</evidence>
<evidence type="ECO:0000313" key="10">
    <source>
        <dbReference type="Proteomes" id="UP000525416"/>
    </source>
</evidence>
<dbReference type="CDD" id="cd15539">
    <property type="entry name" value="PHD1_AIRE"/>
    <property type="match status" value="1"/>
</dbReference>
<evidence type="ECO:0000256" key="6">
    <source>
        <dbReference type="SAM" id="MobiDB-lite"/>
    </source>
</evidence>
<keyword evidence="2 5" id="KW-0863">Zinc-finger</keyword>
<evidence type="ECO:0000259" key="8">
    <source>
        <dbReference type="PROSITE" id="PS51414"/>
    </source>
</evidence>
<dbReference type="GO" id="GO:0005737">
    <property type="term" value="C:cytoplasm"/>
    <property type="evidence" value="ECO:0007669"/>
    <property type="project" value="InterPro"/>
</dbReference>
<name>A0A7L1K0S5_RYNNI</name>
<keyword evidence="10" id="KW-1185">Reference proteome</keyword>
<feature type="region of interest" description="Disordered" evidence="6">
    <location>
        <begin position="381"/>
        <end position="432"/>
    </location>
</feature>
<dbReference type="Pfam" id="PF03172">
    <property type="entry name" value="HSR"/>
    <property type="match status" value="1"/>
</dbReference>
<dbReference type="GO" id="GO:0008270">
    <property type="term" value="F:zinc ion binding"/>
    <property type="evidence" value="ECO:0007669"/>
    <property type="project" value="UniProtKB-KW"/>
</dbReference>
<accession>A0A7L1K0S5</accession>
<evidence type="ECO:0000256" key="4">
    <source>
        <dbReference type="ARBA" id="ARBA00023125"/>
    </source>
</evidence>
<dbReference type="InterPro" id="IPR004865">
    <property type="entry name" value="HSR_dom"/>
</dbReference>
<feature type="region of interest" description="Disordered" evidence="6">
    <location>
        <begin position="295"/>
        <end position="318"/>
    </location>
</feature>
<feature type="non-terminal residue" evidence="9">
    <location>
        <position position="432"/>
    </location>
</feature>
<evidence type="ECO:0000256" key="1">
    <source>
        <dbReference type="ARBA" id="ARBA00022723"/>
    </source>
</evidence>
<dbReference type="Gene3D" id="3.30.40.10">
    <property type="entry name" value="Zinc/RING finger domain, C3HC4 (zinc finger)"/>
    <property type="match status" value="1"/>
</dbReference>
<dbReference type="InterPro" id="IPR019786">
    <property type="entry name" value="Zinc_finger_PHD-type_CS"/>
</dbReference>
<dbReference type="EMBL" id="VXBH01005952">
    <property type="protein sequence ID" value="NXN56625.1"/>
    <property type="molecule type" value="Genomic_DNA"/>
</dbReference>
<protein>
    <submittedName>
        <fullName evidence="9">AIRE regulator</fullName>
    </submittedName>
</protein>
<organism evidence="9 10">
    <name type="scientific">Rynchops niger</name>
    <name type="common">Black skimmer</name>
    <dbReference type="NCBI Taxonomy" id="227184"/>
    <lineage>
        <taxon>Eukaryota</taxon>
        <taxon>Metazoa</taxon>
        <taxon>Chordata</taxon>
        <taxon>Craniata</taxon>
        <taxon>Vertebrata</taxon>
        <taxon>Euteleostomi</taxon>
        <taxon>Archelosauria</taxon>
        <taxon>Archosauria</taxon>
        <taxon>Dinosauria</taxon>
        <taxon>Saurischia</taxon>
        <taxon>Theropoda</taxon>
        <taxon>Coelurosauria</taxon>
        <taxon>Aves</taxon>
        <taxon>Neognathae</taxon>
        <taxon>Neoaves</taxon>
        <taxon>Charadriiformes</taxon>
        <taxon>Laridae</taxon>
        <taxon>Rynchops</taxon>
    </lineage>
</organism>
<evidence type="ECO:0000256" key="3">
    <source>
        <dbReference type="ARBA" id="ARBA00022833"/>
    </source>
</evidence>
<dbReference type="GO" id="GO:0006959">
    <property type="term" value="P:humoral immune response"/>
    <property type="evidence" value="ECO:0007669"/>
    <property type="project" value="InterPro"/>
</dbReference>
<keyword evidence="3" id="KW-0862">Zinc</keyword>
<evidence type="ECO:0000256" key="2">
    <source>
        <dbReference type="ARBA" id="ARBA00022771"/>
    </source>
</evidence>
<sequence length="432" mass="45553">MAGSGSEGDLRHLLKLHRTEIAMAVDDVFPLLHGLADHDVVPEHVFKETLSRTEQEGSHRAFHALLTWLLGRDTAALRDFWHVLFKDYNLERYSRLRPLRGSFPREVELGRQRRGRHFSPSPTAPALHRPQGKRKAPEEREGARVTQPSPRHAASPGPLAKARTLKKPEGRDVPRTSSAGGSSRTGSKAGDEPTAMAWGCPPAPGCPKPLSCLQSGEPRVQPQGQLPAPAVHSQDPAPHQENEDECAACGDGGELICCDGCPRAFHLACLVPPLPRVPSGMWRCDSCVASAAEPGRPREVDAAVEGPPDVPGEEACGTRRGGGDGSVCGRCFTRIPAPRHCTTPGGDPGGLLLCMTCAGTLDTGSLECTAAPSDDPLQAAKVGTAGGEGAGWGGSGGCGGSDEAKEGWTCLFPQAEDGSLSSDPVLSRDELD</sequence>
<gene>
    <name evidence="9" type="primary">Aire</name>
    <name evidence="9" type="ORF">RYNNIG_R07121</name>
</gene>
<dbReference type="InterPro" id="IPR008087">
    <property type="entry name" value="AIRE"/>
</dbReference>
<dbReference type="PROSITE" id="PS01359">
    <property type="entry name" value="ZF_PHD_1"/>
    <property type="match status" value="1"/>
</dbReference>
<dbReference type="OrthoDB" id="787137at2759"/>
<dbReference type="GO" id="GO:0000981">
    <property type="term" value="F:DNA-binding transcription factor activity, RNA polymerase II-specific"/>
    <property type="evidence" value="ECO:0007669"/>
    <property type="project" value="TreeGrafter"/>
</dbReference>
<feature type="domain" description="PHD-type" evidence="7">
    <location>
        <begin position="243"/>
        <end position="290"/>
    </location>
</feature>
<reference evidence="9 10" key="1">
    <citation type="submission" date="2019-09" db="EMBL/GenBank/DDBJ databases">
        <title>Bird 10,000 Genomes (B10K) Project - Family phase.</title>
        <authorList>
            <person name="Zhang G."/>
        </authorList>
    </citation>
    <scope>NUCLEOTIDE SEQUENCE [LARGE SCALE GENOMIC DNA]</scope>
    <source>
        <strain evidence="9">B10K-DU-002-16</strain>
        <tissue evidence="9">Muscle</tissue>
    </source>
</reference>
<dbReference type="PANTHER" id="PTHR46386">
    <property type="entry name" value="NUCLEAR BODY PROTEIN SP140"/>
    <property type="match status" value="1"/>
</dbReference>
<dbReference type="SUPFAM" id="SSF57903">
    <property type="entry name" value="FYVE/PHD zinc finger"/>
    <property type="match status" value="1"/>
</dbReference>
<dbReference type="InterPro" id="IPR001965">
    <property type="entry name" value="Znf_PHD"/>
</dbReference>
<dbReference type="PANTHER" id="PTHR46386:SF11">
    <property type="entry name" value="AUTOIMMUNE REGULATOR"/>
    <property type="match status" value="1"/>
</dbReference>
<dbReference type="InterPro" id="IPR011011">
    <property type="entry name" value="Znf_FYVE_PHD"/>
</dbReference>
<dbReference type="SMART" id="SM00249">
    <property type="entry name" value="PHD"/>
    <property type="match status" value="1"/>
</dbReference>
<dbReference type="PROSITE" id="PS51414">
    <property type="entry name" value="HSR"/>
    <property type="match status" value="1"/>
</dbReference>
<dbReference type="AlphaFoldDB" id="A0A7L1K0S5"/>
<dbReference type="Pfam" id="PF00628">
    <property type="entry name" value="PHD"/>
    <property type="match status" value="1"/>
</dbReference>
<feature type="non-terminal residue" evidence="9">
    <location>
        <position position="1"/>
    </location>
</feature>
<dbReference type="GO" id="GO:0045182">
    <property type="term" value="F:translation regulator activity"/>
    <property type="evidence" value="ECO:0007669"/>
    <property type="project" value="InterPro"/>
</dbReference>
<feature type="compositionally biased region" description="Gly residues" evidence="6">
    <location>
        <begin position="384"/>
        <end position="400"/>
    </location>
</feature>
<feature type="domain" description="HSR" evidence="8">
    <location>
        <begin position="1"/>
        <end position="108"/>
    </location>
</feature>
<evidence type="ECO:0000256" key="5">
    <source>
        <dbReference type="PROSITE-ProRule" id="PRU00146"/>
    </source>
</evidence>
<feature type="compositionally biased region" description="Low complexity" evidence="6">
    <location>
        <begin position="175"/>
        <end position="188"/>
    </location>
</feature>
<evidence type="ECO:0000259" key="7">
    <source>
        <dbReference type="PROSITE" id="PS50016"/>
    </source>
</evidence>
<dbReference type="PRINTS" id="PR01711">
    <property type="entry name" value="AIREGULATOR"/>
</dbReference>
<dbReference type="PROSITE" id="PS50016">
    <property type="entry name" value="ZF_PHD_2"/>
    <property type="match status" value="1"/>
</dbReference>
<proteinExistence type="predicted"/>
<dbReference type="GO" id="GO:0003677">
    <property type="term" value="F:DNA binding"/>
    <property type="evidence" value="ECO:0007669"/>
    <property type="project" value="UniProtKB-KW"/>
</dbReference>
<keyword evidence="1" id="KW-0479">Metal-binding</keyword>
<dbReference type="Proteomes" id="UP000525416">
    <property type="component" value="Unassembled WGS sequence"/>
</dbReference>
<dbReference type="InterPro" id="IPR019787">
    <property type="entry name" value="Znf_PHD-finger"/>
</dbReference>
<comment type="caution">
    <text evidence="9">The sequence shown here is derived from an EMBL/GenBank/DDBJ whole genome shotgun (WGS) entry which is preliminary data.</text>
</comment>
<dbReference type="InterPro" id="IPR043563">
    <property type="entry name" value="Sp110/Sp140/Sp140L-like"/>
</dbReference>
<feature type="region of interest" description="Disordered" evidence="6">
    <location>
        <begin position="110"/>
        <end position="243"/>
    </location>
</feature>
<dbReference type="GO" id="GO:0005634">
    <property type="term" value="C:nucleus"/>
    <property type="evidence" value="ECO:0007669"/>
    <property type="project" value="InterPro"/>
</dbReference>
<dbReference type="InterPro" id="IPR013083">
    <property type="entry name" value="Znf_RING/FYVE/PHD"/>
</dbReference>
<keyword evidence="4" id="KW-0238">DNA-binding</keyword>